<dbReference type="GO" id="GO:0004722">
    <property type="term" value="F:protein serine/threonine phosphatase activity"/>
    <property type="evidence" value="ECO:0007669"/>
    <property type="project" value="UniProtKB-EC"/>
</dbReference>
<dbReference type="PROSITE" id="PS50056">
    <property type="entry name" value="TYR_PHOSPHATASE_2"/>
    <property type="match status" value="1"/>
</dbReference>
<dbReference type="PROSITE" id="PS50054">
    <property type="entry name" value="TYR_PHOSPHATASE_DUAL"/>
    <property type="match status" value="1"/>
</dbReference>
<keyword evidence="9" id="KW-1185">Reference proteome</keyword>
<accession>A0A9P1IID6</accession>
<dbReference type="AlphaFoldDB" id="A0A9P1IID6"/>
<evidence type="ECO:0000256" key="4">
    <source>
        <dbReference type="ARBA" id="ARBA00047761"/>
    </source>
</evidence>
<organism evidence="8 9">
    <name type="scientific">Caenorhabditis angaria</name>
    <dbReference type="NCBI Taxonomy" id="860376"/>
    <lineage>
        <taxon>Eukaryota</taxon>
        <taxon>Metazoa</taxon>
        <taxon>Ecdysozoa</taxon>
        <taxon>Nematoda</taxon>
        <taxon>Chromadorea</taxon>
        <taxon>Rhabditida</taxon>
        <taxon>Rhabditina</taxon>
        <taxon>Rhabditomorpha</taxon>
        <taxon>Rhabditoidea</taxon>
        <taxon>Rhabditidae</taxon>
        <taxon>Peloderinae</taxon>
        <taxon>Caenorhabditis</taxon>
    </lineage>
</organism>
<reference evidence="8" key="1">
    <citation type="submission" date="2022-11" db="EMBL/GenBank/DDBJ databases">
        <authorList>
            <person name="Kikuchi T."/>
        </authorList>
    </citation>
    <scope>NUCLEOTIDE SEQUENCE</scope>
    <source>
        <strain evidence="8">PS1010</strain>
    </source>
</reference>
<comment type="catalytic activity">
    <reaction evidence="4">
        <text>O-phospho-L-seryl-[protein] + H2O = L-seryl-[protein] + phosphate</text>
        <dbReference type="Rhea" id="RHEA:20629"/>
        <dbReference type="Rhea" id="RHEA-COMP:9863"/>
        <dbReference type="Rhea" id="RHEA-COMP:11604"/>
        <dbReference type="ChEBI" id="CHEBI:15377"/>
        <dbReference type="ChEBI" id="CHEBI:29999"/>
        <dbReference type="ChEBI" id="CHEBI:43474"/>
        <dbReference type="ChEBI" id="CHEBI:83421"/>
        <dbReference type="EC" id="3.1.3.16"/>
    </reaction>
</comment>
<dbReference type="InterPro" id="IPR029021">
    <property type="entry name" value="Prot-tyrosine_phosphatase-like"/>
</dbReference>
<dbReference type="SMART" id="SM00195">
    <property type="entry name" value="DSPc"/>
    <property type="match status" value="1"/>
</dbReference>
<evidence type="ECO:0000256" key="5">
    <source>
        <dbReference type="ARBA" id="ARBA00048336"/>
    </source>
</evidence>
<dbReference type="InterPro" id="IPR000340">
    <property type="entry name" value="Dual-sp_phosphatase_cat-dom"/>
</dbReference>
<dbReference type="Gene3D" id="3.90.190.10">
    <property type="entry name" value="Protein tyrosine phosphatase superfamily"/>
    <property type="match status" value="1"/>
</dbReference>
<dbReference type="CDD" id="cd14498">
    <property type="entry name" value="DSP"/>
    <property type="match status" value="1"/>
</dbReference>
<evidence type="ECO:0000259" key="7">
    <source>
        <dbReference type="PROSITE" id="PS50056"/>
    </source>
</evidence>
<sequence>MSIEEKIQKIRKIRHSEMSEILPNLFLGSRLNSTNKEEIRKNGICRILAIHDRKEEHRFDFLNYKFIKISDSADANISDVFGEAVQFIHEARIRDEPVLVHCLMGQSRSATVICAYLATFYELDGPTCLQFVRKRRKQVNPNVGFIMQLNKYAKNFASLERARIIEITSSSSSNLNNPHLLNNDSQIINKYCPFAVNIV</sequence>
<dbReference type="GO" id="GO:0007165">
    <property type="term" value="P:signal transduction"/>
    <property type="evidence" value="ECO:0007669"/>
    <property type="project" value="TreeGrafter"/>
</dbReference>
<name>A0A9P1IID6_9PELO</name>
<dbReference type="InterPro" id="IPR020422">
    <property type="entry name" value="TYR_PHOSPHATASE_DUAL_dom"/>
</dbReference>
<comment type="catalytic activity">
    <reaction evidence="5">
        <text>O-phospho-L-threonyl-[protein] + H2O = L-threonyl-[protein] + phosphate</text>
        <dbReference type="Rhea" id="RHEA:47004"/>
        <dbReference type="Rhea" id="RHEA-COMP:11060"/>
        <dbReference type="Rhea" id="RHEA-COMP:11605"/>
        <dbReference type="ChEBI" id="CHEBI:15377"/>
        <dbReference type="ChEBI" id="CHEBI:30013"/>
        <dbReference type="ChEBI" id="CHEBI:43474"/>
        <dbReference type="ChEBI" id="CHEBI:61977"/>
        <dbReference type="EC" id="3.1.3.16"/>
    </reaction>
</comment>
<dbReference type="SUPFAM" id="SSF52799">
    <property type="entry name" value="(Phosphotyrosine protein) phosphatases II"/>
    <property type="match status" value="1"/>
</dbReference>
<feature type="domain" description="Tyrosine specific protein phosphatases" evidence="7">
    <location>
        <begin position="79"/>
        <end position="136"/>
    </location>
</feature>
<evidence type="ECO:0000256" key="3">
    <source>
        <dbReference type="ARBA" id="ARBA00022912"/>
    </source>
</evidence>
<evidence type="ECO:0000259" key="6">
    <source>
        <dbReference type="PROSITE" id="PS50054"/>
    </source>
</evidence>
<evidence type="ECO:0000256" key="2">
    <source>
        <dbReference type="ARBA" id="ARBA00022801"/>
    </source>
</evidence>
<evidence type="ECO:0000313" key="9">
    <source>
        <dbReference type="Proteomes" id="UP001152747"/>
    </source>
</evidence>
<dbReference type="InterPro" id="IPR000387">
    <property type="entry name" value="Tyr_Pase_dom"/>
</dbReference>
<dbReference type="EMBL" id="CANHGI010000003">
    <property type="protein sequence ID" value="CAI5445048.1"/>
    <property type="molecule type" value="Genomic_DNA"/>
</dbReference>
<keyword evidence="2" id="KW-0378">Hydrolase</keyword>
<dbReference type="PANTHER" id="PTHR45948">
    <property type="entry name" value="DUAL SPECIFICITY PROTEIN PHOSPHATASE DDB_G0269404-RELATED"/>
    <property type="match status" value="1"/>
</dbReference>
<keyword evidence="3" id="KW-0904">Protein phosphatase</keyword>
<gene>
    <name evidence="8" type="ORF">CAMP_LOCUS7685</name>
</gene>
<dbReference type="GO" id="GO:0005829">
    <property type="term" value="C:cytosol"/>
    <property type="evidence" value="ECO:0007669"/>
    <property type="project" value="TreeGrafter"/>
</dbReference>
<comment type="caution">
    <text evidence="8">The sequence shown here is derived from an EMBL/GenBank/DDBJ whole genome shotgun (WGS) entry which is preliminary data.</text>
</comment>
<dbReference type="GO" id="GO:0004725">
    <property type="term" value="F:protein tyrosine phosphatase activity"/>
    <property type="evidence" value="ECO:0007669"/>
    <property type="project" value="TreeGrafter"/>
</dbReference>
<protein>
    <recommendedName>
        <fullName evidence="10">Protein-tyrosine-phosphatase</fullName>
    </recommendedName>
</protein>
<dbReference type="InterPro" id="IPR016130">
    <property type="entry name" value="Tyr_Pase_AS"/>
</dbReference>
<dbReference type="OrthoDB" id="9979246at2759"/>
<evidence type="ECO:0000313" key="8">
    <source>
        <dbReference type="EMBL" id="CAI5445048.1"/>
    </source>
</evidence>
<comment type="similarity">
    <text evidence="1">Belongs to the protein-tyrosine phosphatase family. Non-receptor class dual specificity subfamily.</text>
</comment>
<dbReference type="PROSITE" id="PS00383">
    <property type="entry name" value="TYR_PHOSPHATASE_1"/>
    <property type="match status" value="1"/>
</dbReference>
<dbReference type="Pfam" id="PF00782">
    <property type="entry name" value="DSPc"/>
    <property type="match status" value="1"/>
</dbReference>
<feature type="domain" description="Tyrosine-protein phosphatase" evidence="6">
    <location>
        <begin position="17"/>
        <end position="158"/>
    </location>
</feature>
<evidence type="ECO:0000256" key="1">
    <source>
        <dbReference type="ARBA" id="ARBA00008601"/>
    </source>
</evidence>
<evidence type="ECO:0008006" key="10">
    <source>
        <dbReference type="Google" id="ProtNLM"/>
    </source>
</evidence>
<dbReference type="Proteomes" id="UP001152747">
    <property type="component" value="Unassembled WGS sequence"/>
</dbReference>
<proteinExistence type="inferred from homology"/>
<dbReference type="PANTHER" id="PTHR45948:SF2">
    <property type="entry name" value="DUAL SPECIFICITY PROTEIN PHOSPHATASE"/>
    <property type="match status" value="1"/>
</dbReference>